<dbReference type="NCBIfam" id="TIGR01633">
    <property type="entry name" value="phi3626_gp14_N"/>
    <property type="match status" value="1"/>
</dbReference>
<protein>
    <recommendedName>
        <fullName evidence="5">Phage tail component, N-terminal domain-containing protein</fullName>
    </recommendedName>
</protein>
<dbReference type="Pfam" id="PF05709">
    <property type="entry name" value="Sipho_tail"/>
    <property type="match status" value="1"/>
</dbReference>
<dbReference type="Gene3D" id="2.40.30.200">
    <property type="match status" value="1"/>
</dbReference>
<evidence type="ECO:0000313" key="4">
    <source>
        <dbReference type="Proteomes" id="UP000617979"/>
    </source>
</evidence>
<feature type="domain" description="Siphovirus-type tail component C-terminal" evidence="2">
    <location>
        <begin position="730"/>
        <end position="829"/>
    </location>
</feature>
<dbReference type="Proteomes" id="UP000617979">
    <property type="component" value="Unassembled WGS sequence"/>
</dbReference>
<gene>
    <name evidence="3" type="ORF">GCM10007416_31990</name>
</gene>
<dbReference type="InterPro" id="IPR054738">
    <property type="entry name" value="Siphovirus-type_tail_C"/>
</dbReference>
<accession>A0ABQ1H3M9</accession>
<sequence>MFTFAGKHLTRDFGLKAKNITRSLGPEITSINEKIPGRRGVSDQGIEEEALQIVVPFFHEAPNMIDRRRHMRQVWAWLRNGGQLGELVFDDEPDKTYIARVVGLAELEEFITFSQGEITFLIPDPDALGEIDEQRIAGLGVGQVDSTPDDFAKGTLSNVTTETRAGQTDLILAKYGDPWSSTIRTEWDQGEMDFTMKTPDGKLTLERGSGAHRTISTTAEWSDSTENSNTAGNGGNLELSSIPTYYMQDDLSAYRGQGWNDSFFVDTRKGTVTQGLGYMRLNKTGTGDDSTVMVAKNRGIQATDRTVLLYVRTTSAEIRFQFVDGGLLWNMYLPNTGDTWTWLRIDYADLTTATLYELGNPNPISVISQGTPTPAADRFAFIIGDVELGRIDVSAVYYGRTATFPSPEVTELTGYSRYQIPLDDVQFPSSSSIDFEWASHTAIEEDPQIVEVRTRIHKEDGYITPWTAVNSGDPVPELFLNAPYGAGDFLEVEVSLSTTDFGYSPQAMELSVNVDSAYARNGTWKLSYTDFQYIERAVRSRINFDAEIPAGTKIEVFATWTIGGETHGPFPCTSGNPIPYLTNRLDISGATLEIEVRLETDSNTKSPALSLLRLEMEPGYVVNVDGERIAPGVEIGSVGVVGFSRIWWEDENPDPAKCSIHVFVSDAEAGPWTEAENGAPIPGAEPETDVTGKTLYVRVILRTSDPTLTPRLQVIGWEISQETKTDLINEGTAPADAIFSGIFSSPAEYVQILHIQSGRRITLNYPFEAGDEVEIDCELGRVRINNSDRDGQTAMSFNSRWIELHPGYNSFEVTPSGVGEFFCEWRERWL</sequence>
<feature type="domain" description="Siphovirus-type tail component RIFT-related" evidence="1">
    <location>
        <begin position="18"/>
        <end position="121"/>
    </location>
</feature>
<dbReference type="Pfam" id="PF22768">
    <property type="entry name" value="SPP1_Dit"/>
    <property type="match status" value="1"/>
</dbReference>
<dbReference type="InterPro" id="IPR008841">
    <property type="entry name" value="Siphovirus-type_tail_N"/>
</dbReference>
<organism evidence="3 4">
    <name type="scientific">Kroppenstedtia guangzhouensis</name>
    <dbReference type="NCBI Taxonomy" id="1274356"/>
    <lineage>
        <taxon>Bacteria</taxon>
        <taxon>Bacillati</taxon>
        <taxon>Bacillota</taxon>
        <taxon>Bacilli</taxon>
        <taxon>Bacillales</taxon>
        <taxon>Thermoactinomycetaceae</taxon>
        <taxon>Kroppenstedtia</taxon>
    </lineage>
</organism>
<comment type="caution">
    <text evidence="3">The sequence shown here is derived from an EMBL/GenBank/DDBJ whole genome shotgun (WGS) entry which is preliminary data.</text>
</comment>
<reference evidence="4" key="1">
    <citation type="journal article" date="2019" name="Int. J. Syst. Evol. Microbiol.">
        <title>The Global Catalogue of Microorganisms (GCM) 10K type strain sequencing project: providing services to taxonomists for standard genome sequencing and annotation.</title>
        <authorList>
            <consortium name="The Broad Institute Genomics Platform"/>
            <consortium name="The Broad Institute Genome Sequencing Center for Infectious Disease"/>
            <person name="Wu L."/>
            <person name="Ma J."/>
        </authorList>
    </citation>
    <scope>NUCLEOTIDE SEQUENCE [LARGE SCALE GENOMIC DNA]</scope>
    <source>
        <strain evidence="4">CGMCC 1.12404</strain>
    </source>
</reference>
<dbReference type="InterPro" id="IPR006520">
    <property type="entry name" value="Dit_BPSPP_N"/>
</dbReference>
<evidence type="ECO:0008006" key="5">
    <source>
        <dbReference type="Google" id="ProtNLM"/>
    </source>
</evidence>
<keyword evidence="4" id="KW-1185">Reference proteome</keyword>
<dbReference type="Gene3D" id="2.60.120.860">
    <property type="match status" value="1"/>
</dbReference>
<name>A0ABQ1H3M9_9BACL</name>
<proteinExistence type="predicted"/>
<dbReference type="EMBL" id="BMEX01000021">
    <property type="protein sequence ID" value="GGA56402.1"/>
    <property type="molecule type" value="Genomic_DNA"/>
</dbReference>
<evidence type="ECO:0000259" key="1">
    <source>
        <dbReference type="Pfam" id="PF05709"/>
    </source>
</evidence>
<dbReference type="RefSeq" id="WP_188433520.1">
    <property type="nucleotide sequence ID" value="NZ_BMEX01000021.1"/>
</dbReference>
<evidence type="ECO:0000313" key="3">
    <source>
        <dbReference type="EMBL" id="GGA56402.1"/>
    </source>
</evidence>
<evidence type="ECO:0000259" key="2">
    <source>
        <dbReference type="Pfam" id="PF22768"/>
    </source>
</evidence>